<dbReference type="PANTHER" id="PTHR30204:SF69">
    <property type="entry name" value="MERR-FAMILY TRANSCRIPTIONAL REGULATOR"/>
    <property type="match status" value="1"/>
</dbReference>
<proteinExistence type="predicted"/>
<dbReference type="EMBL" id="BONW01000050">
    <property type="protein sequence ID" value="GIG93006.1"/>
    <property type="molecule type" value="Genomic_DNA"/>
</dbReference>
<gene>
    <name evidence="6" type="ORF">Pen02_79420</name>
</gene>
<dbReference type="InterPro" id="IPR000551">
    <property type="entry name" value="MerR-type_HTH_dom"/>
</dbReference>
<comment type="caution">
    <text evidence="6">The sequence shown here is derived from an EMBL/GenBank/DDBJ whole genome shotgun (WGS) entry which is preliminary data.</text>
</comment>
<dbReference type="PRINTS" id="PR00040">
    <property type="entry name" value="HTHMERR"/>
</dbReference>
<evidence type="ECO:0000256" key="4">
    <source>
        <dbReference type="ARBA" id="ARBA00023163"/>
    </source>
</evidence>
<keyword evidence="3" id="KW-0238">DNA-binding</keyword>
<dbReference type="SUPFAM" id="SSF46955">
    <property type="entry name" value="Putative DNA-binding domain"/>
    <property type="match status" value="1"/>
</dbReference>
<dbReference type="Pfam" id="PF13411">
    <property type="entry name" value="MerR_1"/>
    <property type="match status" value="1"/>
</dbReference>
<dbReference type="Gene3D" id="1.10.1660.10">
    <property type="match status" value="1"/>
</dbReference>
<feature type="domain" description="HTH merR-type" evidence="5">
    <location>
        <begin position="1"/>
        <end position="68"/>
    </location>
</feature>
<dbReference type="PROSITE" id="PS50937">
    <property type="entry name" value="HTH_MERR_2"/>
    <property type="match status" value="1"/>
</dbReference>
<evidence type="ECO:0000256" key="2">
    <source>
        <dbReference type="ARBA" id="ARBA00023015"/>
    </source>
</evidence>
<accession>A0ABQ4EE61</accession>
<sequence>MRVGEVSERTGVSPRSLRYYEQQGLLAPCRAANGYREYDELSLVRAANIRDLMASGLTVEDIRLSLDEGCLDRPLHTLPPCEGALQVAADRLAVLDKRIGALLELRERLAAQVSQTRAAVQRQSGVSIPN</sequence>
<dbReference type="PANTHER" id="PTHR30204">
    <property type="entry name" value="REDOX-CYCLING DRUG-SENSING TRANSCRIPTIONAL ACTIVATOR SOXR"/>
    <property type="match status" value="1"/>
</dbReference>
<name>A0ABQ4EE61_9ACTN</name>
<dbReference type="PROSITE" id="PS00552">
    <property type="entry name" value="HTH_MERR_1"/>
    <property type="match status" value="1"/>
</dbReference>
<organism evidence="6 7">
    <name type="scientific">Plantactinospora endophytica</name>
    <dbReference type="NCBI Taxonomy" id="673535"/>
    <lineage>
        <taxon>Bacteria</taxon>
        <taxon>Bacillati</taxon>
        <taxon>Actinomycetota</taxon>
        <taxon>Actinomycetes</taxon>
        <taxon>Micromonosporales</taxon>
        <taxon>Micromonosporaceae</taxon>
        <taxon>Plantactinospora</taxon>
    </lineage>
</organism>
<dbReference type="Proteomes" id="UP000646749">
    <property type="component" value="Unassembled WGS sequence"/>
</dbReference>
<dbReference type="InterPro" id="IPR047057">
    <property type="entry name" value="MerR_fam"/>
</dbReference>
<evidence type="ECO:0000256" key="3">
    <source>
        <dbReference type="ARBA" id="ARBA00023125"/>
    </source>
</evidence>
<evidence type="ECO:0000313" key="6">
    <source>
        <dbReference type="EMBL" id="GIG93006.1"/>
    </source>
</evidence>
<reference evidence="6 7" key="1">
    <citation type="submission" date="2021-01" db="EMBL/GenBank/DDBJ databases">
        <title>Whole genome shotgun sequence of Plantactinospora endophytica NBRC 110450.</title>
        <authorList>
            <person name="Komaki H."/>
            <person name="Tamura T."/>
        </authorList>
    </citation>
    <scope>NUCLEOTIDE SEQUENCE [LARGE SCALE GENOMIC DNA]</scope>
    <source>
        <strain evidence="6 7">NBRC 110450</strain>
    </source>
</reference>
<evidence type="ECO:0000256" key="1">
    <source>
        <dbReference type="ARBA" id="ARBA00022491"/>
    </source>
</evidence>
<keyword evidence="1" id="KW-0678">Repressor</keyword>
<evidence type="ECO:0000313" key="7">
    <source>
        <dbReference type="Proteomes" id="UP000646749"/>
    </source>
</evidence>
<dbReference type="InterPro" id="IPR009061">
    <property type="entry name" value="DNA-bd_dom_put_sf"/>
</dbReference>
<keyword evidence="4" id="KW-0804">Transcription</keyword>
<keyword evidence="2" id="KW-0805">Transcription regulation</keyword>
<evidence type="ECO:0000259" key="5">
    <source>
        <dbReference type="PROSITE" id="PS50937"/>
    </source>
</evidence>
<dbReference type="SMART" id="SM00422">
    <property type="entry name" value="HTH_MERR"/>
    <property type="match status" value="1"/>
</dbReference>
<protein>
    <submittedName>
        <fullName evidence="6">MerR family transcriptional regulator</fullName>
    </submittedName>
</protein>
<keyword evidence="7" id="KW-1185">Reference proteome</keyword>